<dbReference type="Gene3D" id="3.40.50.300">
    <property type="entry name" value="P-loop containing nucleotide triphosphate hydrolases"/>
    <property type="match status" value="1"/>
</dbReference>
<dbReference type="InterPro" id="IPR027417">
    <property type="entry name" value="P-loop_NTPase"/>
</dbReference>
<gene>
    <name evidence="1" type="ORF">PISMIDRAFT_690982</name>
</gene>
<reference evidence="2" key="2">
    <citation type="submission" date="2015-01" db="EMBL/GenBank/DDBJ databases">
        <title>Evolutionary Origins and Diversification of the Mycorrhizal Mutualists.</title>
        <authorList>
            <consortium name="DOE Joint Genome Institute"/>
            <consortium name="Mycorrhizal Genomics Consortium"/>
            <person name="Kohler A."/>
            <person name="Kuo A."/>
            <person name="Nagy L.G."/>
            <person name="Floudas D."/>
            <person name="Copeland A."/>
            <person name="Barry K.W."/>
            <person name="Cichocki N."/>
            <person name="Veneault-Fourrey C."/>
            <person name="LaButti K."/>
            <person name="Lindquist E.A."/>
            <person name="Lipzen A."/>
            <person name="Lundell T."/>
            <person name="Morin E."/>
            <person name="Murat C."/>
            <person name="Riley R."/>
            <person name="Ohm R."/>
            <person name="Sun H."/>
            <person name="Tunlid A."/>
            <person name="Henrissat B."/>
            <person name="Grigoriev I.V."/>
            <person name="Hibbett D.S."/>
            <person name="Martin F."/>
        </authorList>
    </citation>
    <scope>NUCLEOTIDE SEQUENCE [LARGE SCALE GENOMIC DNA]</scope>
    <source>
        <strain evidence="2">441</strain>
    </source>
</reference>
<feature type="non-terminal residue" evidence="1">
    <location>
        <position position="59"/>
    </location>
</feature>
<reference evidence="1 2" key="1">
    <citation type="submission" date="2014-04" db="EMBL/GenBank/DDBJ databases">
        <authorList>
            <consortium name="DOE Joint Genome Institute"/>
            <person name="Kuo A."/>
            <person name="Kohler A."/>
            <person name="Costa M.D."/>
            <person name="Nagy L.G."/>
            <person name="Floudas D."/>
            <person name="Copeland A."/>
            <person name="Barry K.W."/>
            <person name="Cichocki N."/>
            <person name="Veneault-Fourrey C."/>
            <person name="LaButti K."/>
            <person name="Lindquist E.A."/>
            <person name="Lipzen A."/>
            <person name="Lundell T."/>
            <person name="Morin E."/>
            <person name="Murat C."/>
            <person name="Sun H."/>
            <person name="Tunlid A."/>
            <person name="Henrissat B."/>
            <person name="Grigoriev I.V."/>
            <person name="Hibbett D.S."/>
            <person name="Martin F."/>
            <person name="Nordberg H.P."/>
            <person name="Cantor M.N."/>
            <person name="Hua S.X."/>
        </authorList>
    </citation>
    <scope>NUCLEOTIDE SEQUENCE [LARGE SCALE GENOMIC DNA]</scope>
    <source>
        <strain evidence="1 2">441</strain>
    </source>
</reference>
<accession>A0A0C9YJI8</accession>
<sequence length="59" mass="7017">HRSREIFASGHKVLLFSQFTTTLDITELRHHHGSKFRTLKWISKRRIGRTDRTKPMQAT</sequence>
<name>A0A0C9YJI8_9AGAM</name>
<evidence type="ECO:0000313" key="1">
    <source>
        <dbReference type="EMBL" id="KIK10507.1"/>
    </source>
</evidence>
<dbReference type="EMBL" id="KN834625">
    <property type="protein sequence ID" value="KIK10507.1"/>
    <property type="molecule type" value="Genomic_DNA"/>
</dbReference>
<evidence type="ECO:0000313" key="2">
    <source>
        <dbReference type="Proteomes" id="UP000054018"/>
    </source>
</evidence>
<dbReference type="HOGENOM" id="CLU_2967405_0_0_1"/>
<dbReference type="Proteomes" id="UP000054018">
    <property type="component" value="Unassembled WGS sequence"/>
</dbReference>
<dbReference type="AlphaFoldDB" id="A0A0C9YJI8"/>
<proteinExistence type="predicted"/>
<organism evidence="1 2">
    <name type="scientific">Pisolithus microcarpus 441</name>
    <dbReference type="NCBI Taxonomy" id="765257"/>
    <lineage>
        <taxon>Eukaryota</taxon>
        <taxon>Fungi</taxon>
        <taxon>Dikarya</taxon>
        <taxon>Basidiomycota</taxon>
        <taxon>Agaricomycotina</taxon>
        <taxon>Agaricomycetes</taxon>
        <taxon>Agaricomycetidae</taxon>
        <taxon>Boletales</taxon>
        <taxon>Sclerodermatineae</taxon>
        <taxon>Pisolithaceae</taxon>
        <taxon>Pisolithus</taxon>
    </lineage>
</organism>
<protein>
    <submittedName>
        <fullName evidence="1">Uncharacterized protein</fullName>
    </submittedName>
</protein>
<keyword evidence="2" id="KW-1185">Reference proteome</keyword>